<feature type="compositionally biased region" description="Pro residues" evidence="1">
    <location>
        <begin position="60"/>
        <end position="69"/>
    </location>
</feature>
<keyword evidence="3" id="KW-1185">Reference proteome</keyword>
<evidence type="ECO:0000313" key="2">
    <source>
        <dbReference type="EMBL" id="QIG79890.1"/>
    </source>
</evidence>
<proteinExistence type="predicted"/>
<evidence type="ECO:0000313" key="3">
    <source>
        <dbReference type="Proteomes" id="UP000501568"/>
    </source>
</evidence>
<feature type="region of interest" description="Disordered" evidence="1">
    <location>
        <begin position="49"/>
        <end position="69"/>
    </location>
</feature>
<dbReference type="RefSeq" id="WP_165326899.1">
    <property type="nucleotide sequence ID" value="NZ_CP049109.1"/>
</dbReference>
<organism evidence="2 3">
    <name type="scientific">Stakelama tenebrarum</name>
    <dbReference type="NCBI Taxonomy" id="2711215"/>
    <lineage>
        <taxon>Bacteria</taxon>
        <taxon>Pseudomonadati</taxon>
        <taxon>Pseudomonadota</taxon>
        <taxon>Alphaproteobacteria</taxon>
        <taxon>Sphingomonadales</taxon>
        <taxon>Sphingomonadaceae</taxon>
        <taxon>Stakelama</taxon>
    </lineage>
</organism>
<dbReference type="KEGG" id="spzr:G5C33_08945"/>
<protein>
    <submittedName>
        <fullName evidence="2">Uncharacterized protein</fullName>
    </submittedName>
</protein>
<dbReference type="EMBL" id="CP049109">
    <property type="protein sequence ID" value="QIG79890.1"/>
    <property type="molecule type" value="Genomic_DNA"/>
</dbReference>
<accession>A0A6G6Y4R0</accession>
<dbReference type="AlphaFoldDB" id="A0A6G6Y4R0"/>
<name>A0A6G6Y4R0_9SPHN</name>
<gene>
    <name evidence="2" type="ORF">G5C33_08945</name>
</gene>
<sequence length="69" mass="7550">MKAKNFHKIENAAFLLFLNHLTAKYNTANPAEAKINIVHILTLRRILSSGPKSTDAPAGTKPPPESLAR</sequence>
<dbReference type="Proteomes" id="UP000501568">
    <property type="component" value="Chromosome"/>
</dbReference>
<reference evidence="2 3" key="1">
    <citation type="submission" date="2020-02" db="EMBL/GenBank/DDBJ databases">
        <authorList>
            <person name="Zheng R.K."/>
            <person name="Sun C.M."/>
        </authorList>
    </citation>
    <scope>NUCLEOTIDE SEQUENCE [LARGE SCALE GENOMIC DNA]</scope>
    <source>
        <strain evidence="3">zrk23</strain>
    </source>
</reference>
<evidence type="ECO:0000256" key="1">
    <source>
        <dbReference type="SAM" id="MobiDB-lite"/>
    </source>
</evidence>